<dbReference type="AlphaFoldDB" id="X0XZ04"/>
<protein>
    <recommendedName>
        <fullName evidence="1">BTB domain-containing protein</fullName>
    </recommendedName>
</protein>
<feature type="domain" description="BTB" evidence="1">
    <location>
        <begin position="31"/>
        <end position="114"/>
    </location>
</feature>
<dbReference type="InterPro" id="IPR050793">
    <property type="entry name" value="CMP-NeuNAc_synthase"/>
</dbReference>
<accession>X0XZ04</accession>
<comment type="caution">
    <text evidence="2">The sequence shown here is derived from an EMBL/GenBank/DDBJ whole genome shotgun (WGS) entry which is preliminary data.</text>
</comment>
<dbReference type="CDD" id="cd02513">
    <property type="entry name" value="CMP-NeuAc_Synthase"/>
    <property type="match status" value="1"/>
</dbReference>
<sequence length="204" mass="23929">MASEEEEIDLNKEKLIFALIPARSGSKGIKDKNIIDFKGKPLFTHSIIQGLKSPYIDEVYVSTDSEKYAEIARNYGAKVPFLRPKKISENDSTDFEVFDHFISFLFNNEYKIPDILVHLRPTYPTRKMNDLDEAIQFFLKYFDEADSLRSVIKAPQTPYKMWKKEGKYLRPLLHLPDTKEPYNLPRQKLPNFYFQNACIDMMKT</sequence>
<dbReference type="SUPFAM" id="SSF53448">
    <property type="entry name" value="Nucleotide-diphospho-sugar transferases"/>
    <property type="match status" value="1"/>
</dbReference>
<reference evidence="2" key="1">
    <citation type="journal article" date="2014" name="Front. Microbiol.">
        <title>High frequency of phylogenetically diverse reductive dehalogenase-homologous genes in deep subseafloor sedimentary metagenomes.</title>
        <authorList>
            <person name="Kawai M."/>
            <person name="Futagami T."/>
            <person name="Toyoda A."/>
            <person name="Takaki Y."/>
            <person name="Nishi S."/>
            <person name="Hori S."/>
            <person name="Arai W."/>
            <person name="Tsubouchi T."/>
            <person name="Morono Y."/>
            <person name="Uchiyama I."/>
            <person name="Ito T."/>
            <person name="Fujiyama A."/>
            <person name="Inagaki F."/>
            <person name="Takami H."/>
        </authorList>
    </citation>
    <scope>NUCLEOTIDE SEQUENCE</scope>
    <source>
        <strain evidence="2">Expedition CK06-06</strain>
    </source>
</reference>
<evidence type="ECO:0000259" key="1">
    <source>
        <dbReference type="PROSITE" id="PS50097"/>
    </source>
</evidence>
<dbReference type="InterPro" id="IPR029044">
    <property type="entry name" value="Nucleotide-diphossugar_trans"/>
</dbReference>
<proteinExistence type="predicted"/>
<dbReference type="GO" id="GO:0008781">
    <property type="term" value="F:N-acylneuraminate cytidylyltransferase activity"/>
    <property type="evidence" value="ECO:0007669"/>
    <property type="project" value="TreeGrafter"/>
</dbReference>
<dbReference type="Pfam" id="PF02348">
    <property type="entry name" value="CTP_transf_3"/>
    <property type="match status" value="1"/>
</dbReference>
<organism evidence="2">
    <name type="scientific">marine sediment metagenome</name>
    <dbReference type="NCBI Taxonomy" id="412755"/>
    <lineage>
        <taxon>unclassified sequences</taxon>
        <taxon>metagenomes</taxon>
        <taxon>ecological metagenomes</taxon>
    </lineage>
</organism>
<dbReference type="PANTHER" id="PTHR21485">
    <property type="entry name" value="HAD SUPERFAMILY MEMBERS CMAS AND KDSC"/>
    <property type="match status" value="1"/>
</dbReference>
<dbReference type="Gene3D" id="3.90.550.10">
    <property type="entry name" value="Spore Coat Polysaccharide Biosynthesis Protein SpsA, Chain A"/>
    <property type="match status" value="1"/>
</dbReference>
<gene>
    <name evidence="2" type="ORF">S01H1_62276</name>
</gene>
<evidence type="ECO:0000313" key="2">
    <source>
        <dbReference type="EMBL" id="GAG40407.1"/>
    </source>
</evidence>
<dbReference type="EMBL" id="BARS01040894">
    <property type="protein sequence ID" value="GAG40407.1"/>
    <property type="molecule type" value="Genomic_DNA"/>
</dbReference>
<dbReference type="PANTHER" id="PTHR21485:SF6">
    <property type="entry name" value="N-ACYLNEURAMINATE CYTIDYLYLTRANSFERASE-RELATED"/>
    <property type="match status" value="1"/>
</dbReference>
<dbReference type="InterPro" id="IPR003329">
    <property type="entry name" value="Cytidylyl_trans"/>
</dbReference>
<name>X0XZ04_9ZZZZ</name>
<feature type="non-terminal residue" evidence="2">
    <location>
        <position position="204"/>
    </location>
</feature>
<dbReference type="PROSITE" id="PS50097">
    <property type="entry name" value="BTB"/>
    <property type="match status" value="1"/>
</dbReference>
<dbReference type="InterPro" id="IPR000210">
    <property type="entry name" value="BTB/POZ_dom"/>
</dbReference>